<feature type="domain" description="Neurotransmitter-gated ion-channel transmembrane" evidence="23">
    <location>
        <begin position="288"/>
        <end position="402"/>
    </location>
</feature>
<evidence type="ECO:0000256" key="18">
    <source>
        <dbReference type="ARBA" id="ARBA00036634"/>
    </source>
</evidence>
<evidence type="ECO:0000256" key="11">
    <source>
        <dbReference type="ARBA" id="ARBA00023180"/>
    </source>
</evidence>
<evidence type="ECO:0000256" key="1">
    <source>
        <dbReference type="ARBA" id="ARBA00022448"/>
    </source>
</evidence>
<accession>A0A8M1KG45</accession>
<keyword evidence="7" id="KW-0406">Ion transport</keyword>
<evidence type="ECO:0000259" key="23">
    <source>
        <dbReference type="Pfam" id="PF02932"/>
    </source>
</evidence>
<feature type="transmembrane region" description="Helical" evidence="21">
    <location>
        <begin position="346"/>
        <end position="369"/>
    </location>
</feature>
<evidence type="ECO:0000256" key="21">
    <source>
        <dbReference type="SAM" id="Phobius"/>
    </source>
</evidence>
<comment type="subcellular location">
    <subcellularLocation>
        <location evidence="15">Postsynaptic cell membrane</location>
        <topology evidence="15">Multi-pass membrane protein</topology>
    </subcellularLocation>
</comment>
<evidence type="ECO:0000256" key="4">
    <source>
        <dbReference type="ARBA" id="ARBA00022729"/>
    </source>
</evidence>
<gene>
    <name evidence="25" type="primary">LOC122130616</name>
</gene>
<organism evidence="24 25">
    <name type="scientific">Clupea harengus</name>
    <name type="common">Atlantic herring</name>
    <dbReference type="NCBI Taxonomy" id="7950"/>
    <lineage>
        <taxon>Eukaryota</taxon>
        <taxon>Metazoa</taxon>
        <taxon>Chordata</taxon>
        <taxon>Craniata</taxon>
        <taxon>Vertebrata</taxon>
        <taxon>Euteleostomi</taxon>
        <taxon>Actinopterygii</taxon>
        <taxon>Neopterygii</taxon>
        <taxon>Teleostei</taxon>
        <taxon>Clupei</taxon>
        <taxon>Clupeiformes</taxon>
        <taxon>Clupeoidei</taxon>
        <taxon>Clupeidae</taxon>
        <taxon>Clupea</taxon>
    </lineage>
</organism>
<keyword evidence="11" id="KW-0325">Glycoprotein</keyword>
<feature type="coiled-coil region" evidence="20">
    <location>
        <begin position="427"/>
        <end position="454"/>
    </location>
</feature>
<dbReference type="GO" id="GO:0045211">
    <property type="term" value="C:postsynaptic membrane"/>
    <property type="evidence" value="ECO:0007669"/>
    <property type="project" value="UniProtKB-SubCell"/>
</dbReference>
<evidence type="ECO:0000256" key="2">
    <source>
        <dbReference type="ARBA" id="ARBA00022475"/>
    </source>
</evidence>
<sequence>METANIEVLIVKLVNRIRVRCSRENLGENDKEWGNQYLALGPSMSSLCHCGMKMFFNVTLTFSDRDDDKCVTKVNTADTPDGVIFQSAVCLNCTQPDTESLLAALRDSVFNLRAVRPVRELSSPSVVGIFFTVYGILDVSWQNEFVSWDAEECGTDKISLPRANLWTPDIVINEFMEANTGPETSYVYVYSDGTVVDMAPVKVISSCNLDIYTFPFDIQNCSYSFNSYLHAADDIRLSLDLPAELILDLSNTYMEMKGEWELIGSSQFSESLSKLILRRQPTLYVVNLLIPSCFLITLDLFSFILPPQNVDRSAFKMTLILGYTVFLLLMNDLLPVTGNTIPLMNVFFSLCLALMVASLLETIIVTNILHNSKDYRAVPRWVRVLVLEVMARLVCLTQKKPDAQVIVIHNQVDPQPPRQEVSETAAADLHQEAFRKLERELHAIRQQMEKNIATDQNTEDWIHIGRVLDRFLFCVYLLFITISFITILVIWTRWYQL</sequence>
<evidence type="ECO:0000256" key="19">
    <source>
        <dbReference type="ARBA" id="ARBA00037540"/>
    </source>
</evidence>
<dbReference type="CDD" id="cd19063">
    <property type="entry name" value="LGIC_TM_5-HT3"/>
    <property type="match status" value="1"/>
</dbReference>
<dbReference type="FunFam" id="2.70.170.10:FF:000017">
    <property type="entry name" value="5-hydroxytryptamine receptor 3A"/>
    <property type="match status" value="1"/>
</dbReference>
<evidence type="ECO:0000256" key="13">
    <source>
        <dbReference type="ARBA" id="ARBA00023286"/>
    </source>
</evidence>
<reference evidence="25" key="1">
    <citation type="submission" date="2025-08" db="UniProtKB">
        <authorList>
            <consortium name="RefSeq"/>
        </authorList>
    </citation>
    <scope>IDENTIFICATION</scope>
</reference>
<comment type="catalytic activity">
    <reaction evidence="18">
        <text>Ca(2+)(in) = Ca(2+)(out)</text>
        <dbReference type="Rhea" id="RHEA:29671"/>
        <dbReference type="ChEBI" id="CHEBI:29108"/>
    </reaction>
</comment>
<keyword evidence="4" id="KW-0732">Signal</keyword>
<protein>
    <submittedName>
        <fullName evidence="25">5-hydroxytryptamine receptor 3A-like</fullName>
    </submittedName>
</protein>
<feature type="domain" description="Neurotransmitter-gated ion-channel ligand-binding" evidence="22">
    <location>
        <begin position="130"/>
        <end position="264"/>
    </location>
</feature>
<feature type="transmembrane region" description="Helical" evidence="21">
    <location>
        <begin position="283"/>
        <end position="305"/>
    </location>
</feature>
<dbReference type="KEGG" id="char:122130616"/>
<evidence type="ECO:0000256" key="12">
    <source>
        <dbReference type="ARBA" id="ARBA00023257"/>
    </source>
</evidence>
<evidence type="ECO:0000256" key="5">
    <source>
        <dbReference type="ARBA" id="ARBA00022989"/>
    </source>
</evidence>
<evidence type="ECO:0000256" key="3">
    <source>
        <dbReference type="ARBA" id="ARBA00022692"/>
    </source>
</evidence>
<keyword evidence="20" id="KW-0175">Coiled coil</keyword>
<evidence type="ECO:0000256" key="7">
    <source>
        <dbReference type="ARBA" id="ARBA00023065"/>
    </source>
</evidence>
<name>A0A8M1KG45_CLUHA</name>
<evidence type="ECO:0000256" key="20">
    <source>
        <dbReference type="SAM" id="Coils"/>
    </source>
</evidence>
<keyword evidence="5 21" id="KW-1133">Transmembrane helix</keyword>
<keyword evidence="14" id="KW-0407">Ion channel</keyword>
<dbReference type="AlphaFoldDB" id="A0A8M1KG45"/>
<dbReference type="Proteomes" id="UP000515152">
    <property type="component" value="Unplaced"/>
</dbReference>
<dbReference type="GeneID" id="122130616"/>
<dbReference type="PANTHER" id="PTHR18945">
    <property type="entry name" value="NEUROTRANSMITTER GATED ION CHANNEL"/>
    <property type="match status" value="1"/>
</dbReference>
<evidence type="ECO:0000256" key="17">
    <source>
        <dbReference type="ARBA" id="ARBA00036239"/>
    </source>
</evidence>
<dbReference type="GO" id="GO:0004888">
    <property type="term" value="F:transmembrane signaling receptor activity"/>
    <property type="evidence" value="ECO:0007669"/>
    <property type="project" value="InterPro"/>
</dbReference>
<evidence type="ECO:0000256" key="14">
    <source>
        <dbReference type="ARBA" id="ARBA00023303"/>
    </source>
</evidence>
<comment type="catalytic activity">
    <reaction evidence="17">
        <text>Na(+)(in) = Na(+)(out)</text>
        <dbReference type="Rhea" id="RHEA:34963"/>
        <dbReference type="ChEBI" id="CHEBI:29101"/>
    </reaction>
</comment>
<dbReference type="InterPro" id="IPR018000">
    <property type="entry name" value="Neurotransmitter_ion_chnl_CS"/>
</dbReference>
<keyword evidence="10" id="KW-0675">Receptor</keyword>
<proteinExistence type="predicted"/>
<keyword evidence="13" id="KW-1071">Ligand-gated ion channel</keyword>
<comment type="catalytic activity">
    <reaction evidence="16">
        <text>K(+)(in) = K(+)(out)</text>
        <dbReference type="Rhea" id="RHEA:29463"/>
        <dbReference type="ChEBI" id="CHEBI:29103"/>
    </reaction>
</comment>
<evidence type="ECO:0000256" key="6">
    <source>
        <dbReference type="ARBA" id="ARBA00023018"/>
    </source>
</evidence>
<evidence type="ECO:0000256" key="16">
    <source>
        <dbReference type="ARBA" id="ARBA00034430"/>
    </source>
</evidence>
<comment type="function">
    <text evidence="19">Forms serotonin (5-hydroxytryptamine/5-HT3)-activated cation-selective channel complexes, which when activated cause fast, depolarizing responses in neurons.</text>
</comment>
<evidence type="ECO:0000259" key="22">
    <source>
        <dbReference type="Pfam" id="PF02931"/>
    </source>
</evidence>
<dbReference type="RefSeq" id="XP_042561283.1">
    <property type="nucleotide sequence ID" value="XM_042705349.1"/>
</dbReference>
<keyword evidence="12" id="KW-0628">Postsynaptic cell membrane</keyword>
<evidence type="ECO:0000256" key="15">
    <source>
        <dbReference type="ARBA" id="ARBA00034104"/>
    </source>
</evidence>
<evidence type="ECO:0000313" key="25">
    <source>
        <dbReference type="RefSeq" id="XP_042561283.1"/>
    </source>
</evidence>
<dbReference type="InterPro" id="IPR006202">
    <property type="entry name" value="Neur_chan_lig-bd"/>
</dbReference>
<dbReference type="OrthoDB" id="6097796at2759"/>
<dbReference type="InterPro" id="IPR049944">
    <property type="entry name" value="LGIC_TM_5-HT3"/>
</dbReference>
<feature type="transmembrane region" description="Helical" evidence="21">
    <location>
        <begin position="317"/>
        <end position="334"/>
    </location>
</feature>
<keyword evidence="6" id="KW-0770">Synapse</keyword>
<keyword evidence="3 21" id="KW-0812">Transmembrane</keyword>
<keyword evidence="2" id="KW-1003">Cell membrane</keyword>
<dbReference type="GO" id="GO:0005230">
    <property type="term" value="F:extracellular ligand-gated monoatomic ion channel activity"/>
    <property type="evidence" value="ECO:0007669"/>
    <property type="project" value="InterPro"/>
</dbReference>
<dbReference type="Pfam" id="PF02932">
    <property type="entry name" value="Neur_chan_memb"/>
    <property type="match status" value="1"/>
</dbReference>
<dbReference type="InterPro" id="IPR006029">
    <property type="entry name" value="Neurotrans-gated_channel_TM"/>
</dbReference>
<dbReference type="FunFam" id="1.20.58.390:FF:000080">
    <property type="entry name" value="5-hydroxytryptamine (serotonin) receptor 3C, ionotropic"/>
    <property type="match status" value="1"/>
</dbReference>
<dbReference type="InterPro" id="IPR006201">
    <property type="entry name" value="Neur_channel"/>
</dbReference>
<keyword evidence="24" id="KW-1185">Reference proteome</keyword>
<keyword evidence="9" id="KW-1015">Disulfide bond</keyword>
<keyword evidence="1" id="KW-0813">Transport</keyword>
<dbReference type="Pfam" id="PF02931">
    <property type="entry name" value="Neur_chan_LBD"/>
    <property type="match status" value="1"/>
</dbReference>
<dbReference type="PROSITE" id="PS00236">
    <property type="entry name" value="NEUROTR_ION_CHANNEL"/>
    <property type="match status" value="1"/>
</dbReference>
<evidence type="ECO:0000256" key="10">
    <source>
        <dbReference type="ARBA" id="ARBA00023170"/>
    </source>
</evidence>
<keyword evidence="8 21" id="KW-0472">Membrane</keyword>
<feature type="transmembrane region" description="Helical" evidence="21">
    <location>
        <begin position="471"/>
        <end position="491"/>
    </location>
</feature>
<evidence type="ECO:0000313" key="24">
    <source>
        <dbReference type="Proteomes" id="UP000515152"/>
    </source>
</evidence>
<evidence type="ECO:0000256" key="9">
    <source>
        <dbReference type="ARBA" id="ARBA00023157"/>
    </source>
</evidence>
<evidence type="ECO:0000256" key="8">
    <source>
        <dbReference type="ARBA" id="ARBA00023136"/>
    </source>
</evidence>